<protein>
    <recommendedName>
        <fullName evidence="3">Transcription elongation factor, GreA/GreB, C-term</fullName>
    </recommendedName>
</protein>
<evidence type="ECO:0000313" key="2">
    <source>
        <dbReference type="Proteomes" id="UP000231644"/>
    </source>
</evidence>
<sequence length="151" mass="16611">MFNAPIPKPSHYETFRQRVRRATSRRGYFLTTKDRRGIQTLLDTQGTRFAANPPMLQGFLRHKLRISAHVDEPVPSDLAISGRLVSYMISGEGARSGVLSLDPLPHPGNILVTSLLGATLIGMRALQKVPLLREDGQIDTVVVLDVSPNAT</sequence>
<gene>
    <name evidence="1" type="ORF">SAMN05421762_0906</name>
</gene>
<keyword evidence="2" id="KW-1185">Reference proteome</keyword>
<accession>A0A1I1J6W5</accession>
<dbReference type="AlphaFoldDB" id="A0A1I1J6W5"/>
<organism evidence="1 2">
    <name type="scientific">Pseudooceanicola nitratireducens</name>
    <dbReference type="NCBI Taxonomy" id="517719"/>
    <lineage>
        <taxon>Bacteria</taxon>
        <taxon>Pseudomonadati</taxon>
        <taxon>Pseudomonadota</taxon>
        <taxon>Alphaproteobacteria</taxon>
        <taxon>Rhodobacterales</taxon>
        <taxon>Paracoccaceae</taxon>
        <taxon>Pseudooceanicola</taxon>
    </lineage>
</organism>
<dbReference type="Proteomes" id="UP000231644">
    <property type="component" value="Unassembled WGS sequence"/>
</dbReference>
<dbReference type="EMBL" id="FOLX01000001">
    <property type="protein sequence ID" value="SFC43732.1"/>
    <property type="molecule type" value="Genomic_DNA"/>
</dbReference>
<proteinExistence type="predicted"/>
<evidence type="ECO:0008006" key="3">
    <source>
        <dbReference type="Google" id="ProtNLM"/>
    </source>
</evidence>
<name>A0A1I1J6W5_9RHOB</name>
<reference evidence="1 2" key="1">
    <citation type="submission" date="2016-10" db="EMBL/GenBank/DDBJ databases">
        <authorList>
            <person name="de Groot N.N."/>
        </authorList>
    </citation>
    <scope>NUCLEOTIDE SEQUENCE [LARGE SCALE GENOMIC DNA]</scope>
    <source>
        <strain evidence="1 2">DSM 29619</strain>
    </source>
</reference>
<evidence type="ECO:0000313" key="1">
    <source>
        <dbReference type="EMBL" id="SFC43732.1"/>
    </source>
</evidence>
<dbReference type="STRING" id="517719.SAMN05421762_0906"/>